<dbReference type="PANTHER" id="PTHR11439">
    <property type="entry name" value="GAG-POL-RELATED RETROTRANSPOSON"/>
    <property type="match status" value="1"/>
</dbReference>
<dbReference type="CDD" id="cd09272">
    <property type="entry name" value="RNase_HI_RT_Ty1"/>
    <property type="match status" value="1"/>
</dbReference>
<keyword evidence="2" id="KW-1185">Reference proteome</keyword>
<feature type="non-terminal residue" evidence="1">
    <location>
        <position position="1"/>
    </location>
</feature>
<dbReference type="PANTHER" id="PTHR11439:SF483">
    <property type="entry name" value="PEPTIDE SYNTHASE GLIP-LIKE, PUTATIVE (AFU_ORTHOLOGUE AFUA_3G12920)-RELATED"/>
    <property type="match status" value="1"/>
</dbReference>
<dbReference type="EMBL" id="CAJNDS010002645">
    <property type="protein sequence ID" value="CAE7555549.1"/>
    <property type="molecule type" value="Genomic_DNA"/>
</dbReference>
<comment type="caution">
    <text evidence="1">The sequence shown here is derived from an EMBL/GenBank/DDBJ whole genome shotgun (WGS) entry which is preliminary data.</text>
</comment>
<name>A0A812U3D8_9DINO</name>
<feature type="non-terminal residue" evidence="1">
    <location>
        <position position="659"/>
    </location>
</feature>
<evidence type="ECO:0000313" key="1">
    <source>
        <dbReference type="EMBL" id="CAE7555549.1"/>
    </source>
</evidence>
<dbReference type="AlphaFoldDB" id="A0A812U3D8"/>
<dbReference type="OrthoDB" id="448190at2759"/>
<organism evidence="1 2">
    <name type="scientific">Symbiodinium natans</name>
    <dbReference type="NCBI Taxonomy" id="878477"/>
    <lineage>
        <taxon>Eukaryota</taxon>
        <taxon>Sar</taxon>
        <taxon>Alveolata</taxon>
        <taxon>Dinophyceae</taxon>
        <taxon>Suessiales</taxon>
        <taxon>Symbiodiniaceae</taxon>
        <taxon>Symbiodinium</taxon>
    </lineage>
</organism>
<accession>A0A812U3D8</accession>
<sequence length="659" mass="73602">EDLSSMKTWSTKMVRLWRAKKKGGQPMYLRRSRLCAREFRWLDASKEGLFSPATSSDIVRLTPALFLSWKQTRPDIEYAIVSLDIKDAYLEVDQPEPVVSTIEVHPGVHMKFVFQKMVPGQREVSSRWFQDFVTFLSEHFAVSQCPECPAIIKLPEGPGMIHVDDSILLLPLQWALNVFLPVVKSRFQVTVEMAWKCGDEFSFLKRKHTILDDRIVIQQPPQYIEHMAAVLGVKPNNRQRDTSELLSPSEASKFRAAVGTGLYISADRPDIGYTIRLLASSVASPTKQALRGLVKLVQYLLNTCNYATAICIGPPGSSKLLSSMDVDCSNNGICHRLECYSDADWAGSRKDRKSYGGASYCLDGCYLHYVCRAQRCISLSSMESEFYAAVSAACQGLFMKATITFMTGEPCQLVVLLDNASARQFALRQGVSKAAKHIEGRFLWLQDAVRQGRLQVKAVSTHYNLGDLFTKPFSPARLLALCYLHGLVNEHHDAVGEKEWEDVQLKHEFKQQVNRVKHQFVGSHVATGWIKKVALLTLLMPNAAEACRGASCSDAMSVAVLPVPRHMACCSLGVIMFPWFQLKSLRSKLAVAQREHVTKGGRVNEGSSSSSCAASSVARHQKGDAVIVIPDGGEAYHRYECQYVRKSSKPRKVYFACTQ</sequence>
<dbReference type="Proteomes" id="UP000604046">
    <property type="component" value="Unassembled WGS sequence"/>
</dbReference>
<reference evidence="1" key="1">
    <citation type="submission" date="2021-02" db="EMBL/GenBank/DDBJ databases">
        <authorList>
            <person name="Dougan E. K."/>
            <person name="Rhodes N."/>
            <person name="Thang M."/>
            <person name="Chan C."/>
        </authorList>
    </citation>
    <scope>NUCLEOTIDE SEQUENCE</scope>
</reference>
<protein>
    <recommendedName>
        <fullName evidence="3">Reverse transcriptase Ty1/copia-type domain-containing protein</fullName>
    </recommendedName>
</protein>
<gene>
    <name evidence="1" type="ORF">SNAT2548_LOCUS31217</name>
</gene>
<proteinExistence type="predicted"/>
<evidence type="ECO:0000313" key="2">
    <source>
        <dbReference type="Proteomes" id="UP000604046"/>
    </source>
</evidence>
<evidence type="ECO:0008006" key="3">
    <source>
        <dbReference type="Google" id="ProtNLM"/>
    </source>
</evidence>